<evidence type="ECO:0000256" key="3">
    <source>
        <dbReference type="ARBA" id="ARBA00022679"/>
    </source>
</evidence>
<keyword evidence="3" id="KW-0808">Transferase</keyword>
<evidence type="ECO:0000259" key="10">
    <source>
        <dbReference type="Pfam" id="PF03007"/>
    </source>
</evidence>
<evidence type="ECO:0000256" key="5">
    <source>
        <dbReference type="ARBA" id="ARBA00024360"/>
    </source>
</evidence>
<comment type="pathway">
    <text evidence="1">Glycerolipid metabolism; triacylglycerol biosynthesis.</text>
</comment>
<evidence type="ECO:0000259" key="11">
    <source>
        <dbReference type="Pfam" id="PF06974"/>
    </source>
</evidence>
<evidence type="ECO:0000256" key="8">
    <source>
        <dbReference type="SAM" id="Coils"/>
    </source>
</evidence>
<evidence type="ECO:0000256" key="2">
    <source>
        <dbReference type="ARBA" id="ARBA00005189"/>
    </source>
</evidence>
<dbReference type="GO" id="GO:0004144">
    <property type="term" value="F:diacylglycerol O-acyltransferase activity"/>
    <property type="evidence" value="ECO:0007669"/>
    <property type="project" value="UniProtKB-EC"/>
</dbReference>
<feature type="compositionally biased region" description="Polar residues" evidence="9">
    <location>
        <begin position="186"/>
        <end position="198"/>
    </location>
</feature>
<dbReference type="PANTHER" id="PTHR31650">
    <property type="entry name" value="O-ACYLTRANSFERASE (WSD1-LIKE) FAMILY PROTEIN"/>
    <property type="match status" value="1"/>
</dbReference>
<feature type="domain" description="O-acyltransferase WSD1 C-terminal" evidence="11">
    <location>
        <begin position="632"/>
        <end position="763"/>
    </location>
</feature>
<dbReference type="EMBL" id="CP118375">
    <property type="protein sequence ID" value="WFD42262.1"/>
    <property type="molecule type" value="Genomic_DNA"/>
</dbReference>
<evidence type="ECO:0000256" key="9">
    <source>
        <dbReference type="SAM" id="MobiDB-lite"/>
    </source>
</evidence>
<gene>
    <name evidence="12" type="ORF">MPSI1_000903</name>
</gene>
<sequence>MSAEAARPRVSQRMRAPTSAYSDEDDFTSSRSRMRSVPPSRGFRDEEEAVDQTDYVPTRSRRHSRRAAGQRRHQRSGEELAEPEFYDDSSVVNHRYEDQAMTHGRSREARRHSRRDSMPNGAHVARGKSNNEGISSRDRATRSTSRRVKRREDVFVDANEDPDREQHMLPLANQRRAHSNERPSAVKQNLSSKSNRTRGAQRFAGSRGQSDDDRDGMQTGDQLNDDITIAANDPPRSSRKRQLAPVPGGQVNTVEQGRRFPMTGIDNLGLLMEDESYQPVCFSIYMFKTKLDYRTVRNFFEVLLQLYPKYRYVIDFQPYSAARRDRNKRKELQRLEKASEQEKEAYRQEVEEAKKAGRQPFNRGPHTWYSRSLKAGSWFRPAQWRIDDDFHVSENINVMSCGGTGDDAQLHRIAGRFLSRHFDFNKPVWEALLVQGLNTSEGAKSALMIKIHHSFSDGQGMIQSYHAALTALDKGMGIKEVQQWVDIAKSKEKAGKEKIKPTIGGTIAHSLYTMRELYFRKRHSYVYQNPKAARNAQRLYCHSEGIGMAKIKTIREAFSKGPTRLTLNDVAIAILSDAMRVAASEMDTKKNDRRTAIFVPISRRPPGNWDLYNYTTGGIAWLRHADGSADSIEHRLAQVQHEMLRLKKSYLPSIWFKTFDAFCKHRIFYLPNYPGWHQFFYRAFSEYHVATNVPGPTEEVSFGKHKAYSYHVLPPSSPGKATMAIGMISYAQDFSLAVSCDDVPEFRRVPELLCEAFEHSARSMYEAAERKLAGREDGRSSAAM</sequence>
<dbReference type="InterPro" id="IPR004255">
    <property type="entry name" value="O-acyltransferase_WSD1_N"/>
</dbReference>
<dbReference type="GO" id="GO:0005886">
    <property type="term" value="C:plasma membrane"/>
    <property type="evidence" value="ECO:0007669"/>
    <property type="project" value="TreeGrafter"/>
</dbReference>
<evidence type="ECO:0000256" key="7">
    <source>
        <dbReference type="ARBA" id="ARBA00048109"/>
    </source>
</evidence>
<feature type="compositionally biased region" description="Low complexity" evidence="9">
    <location>
        <begin position="29"/>
        <end position="41"/>
    </location>
</feature>
<dbReference type="InterPro" id="IPR009721">
    <property type="entry name" value="O-acyltransferase_WSD1_C"/>
</dbReference>
<dbReference type="Proteomes" id="UP001214628">
    <property type="component" value="Chromosome 1"/>
</dbReference>
<proteinExistence type="inferred from homology"/>
<comment type="similarity">
    <text evidence="5">In the N-terminal section; belongs to the long-chain O-acyltransferase family.</text>
</comment>
<reference evidence="12" key="1">
    <citation type="submission" date="2023-02" db="EMBL/GenBank/DDBJ databases">
        <title>Mating type loci evolution in Malassezia.</title>
        <authorList>
            <person name="Coelho M.A."/>
        </authorList>
    </citation>
    <scope>NUCLEOTIDE SEQUENCE</scope>
    <source>
        <strain evidence="12">CBS 14136</strain>
    </source>
</reference>
<feature type="domain" description="O-acyltransferase WSD1-like N-terminal" evidence="10">
    <location>
        <begin position="334"/>
        <end position="474"/>
    </location>
</feature>
<comment type="catalytic activity">
    <reaction evidence="6">
        <text>a long chain fatty alcohol + a fatty acyl-CoA = a long-chain alcohol wax ester + CoA</text>
        <dbReference type="Rhea" id="RHEA:38443"/>
        <dbReference type="ChEBI" id="CHEBI:17135"/>
        <dbReference type="ChEBI" id="CHEBI:57287"/>
        <dbReference type="ChEBI" id="CHEBI:77636"/>
        <dbReference type="ChEBI" id="CHEBI:235323"/>
        <dbReference type="EC" id="2.3.1.75"/>
    </reaction>
</comment>
<keyword evidence="4" id="KW-0012">Acyltransferase</keyword>
<keyword evidence="13" id="KW-1185">Reference proteome</keyword>
<dbReference type="AlphaFoldDB" id="A0AAF0FCJ3"/>
<comment type="catalytic activity">
    <reaction evidence="7">
        <text>an acyl-CoA + a 1,2-diacyl-sn-glycerol = a triacyl-sn-glycerol + CoA</text>
        <dbReference type="Rhea" id="RHEA:10868"/>
        <dbReference type="ChEBI" id="CHEBI:17815"/>
        <dbReference type="ChEBI" id="CHEBI:57287"/>
        <dbReference type="ChEBI" id="CHEBI:58342"/>
        <dbReference type="ChEBI" id="CHEBI:64615"/>
        <dbReference type="EC" id="2.3.1.20"/>
    </reaction>
</comment>
<dbReference type="Pfam" id="PF06974">
    <property type="entry name" value="WS_DGAT_C"/>
    <property type="match status" value="1"/>
</dbReference>
<dbReference type="PANTHER" id="PTHR31650:SF1">
    <property type="entry name" value="WAX ESTER SYNTHASE_DIACYLGLYCEROL ACYLTRANSFERASE 4-RELATED"/>
    <property type="match status" value="1"/>
</dbReference>
<keyword evidence="8" id="KW-0175">Coiled coil</keyword>
<organism evidence="12 13">
    <name type="scientific">Malassezia psittaci</name>
    <dbReference type="NCBI Taxonomy" id="1821823"/>
    <lineage>
        <taxon>Eukaryota</taxon>
        <taxon>Fungi</taxon>
        <taxon>Dikarya</taxon>
        <taxon>Basidiomycota</taxon>
        <taxon>Ustilaginomycotina</taxon>
        <taxon>Malasseziomycetes</taxon>
        <taxon>Malasseziales</taxon>
        <taxon>Malasseziaceae</taxon>
        <taxon>Malassezia</taxon>
    </lineage>
</organism>
<evidence type="ECO:0000256" key="6">
    <source>
        <dbReference type="ARBA" id="ARBA00047604"/>
    </source>
</evidence>
<name>A0AAF0FCJ3_9BASI</name>
<protein>
    <recommendedName>
        <fullName evidence="14">Diacylglycerol O-acyltransferase</fullName>
    </recommendedName>
</protein>
<evidence type="ECO:0000313" key="12">
    <source>
        <dbReference type="EMBL" id="WFD42262.1"/>
    </source>
</evidence>
<evidence type="ECO:0000256" key="1">
    <source>
        <dbReference type="ARBA" id="ARBA00004771"/>
    </source>
</evidence>
<dbReference type="GO" id="GO:0047196">
    <property type="term" value="F:long-chain-alcohol O-fatty-acyltransferase activity"/>
    <property type="evidence" value="ECO:0007669"/>
    <property type="project" value="UniProtKB-EC"/>
</dbReference>
<evidence type="ECO:0000256" key="4">
    <source>
        <dbReference type="ARBA" id="ARBA00023315"/>
    </source>
</evidence>
<evidence type="ECO:0000313" key="13">
    <source>
        <dbReference type="Proteomes" id="UP001214628"/>
    </source>
</evidence>
<comment type="pathway">
    <text evidence="2">Lipid metabolism.</text>
</comment>
<feature type="region of interest" description="Disordered" evidence="9">
    <location>
        <begin position="1"/>
        <end position="254"/>
    </location>
</feature>
<dbReference type="InterPro" id="IPR045034">
    <property type="entry name" value="O-acyltransferase_WSD1-like"/>
</dbReference>
<evidence type="ECO:0008006" key="14">
    <source>
        <dbReference type="Google" id="ProtNLM"/>
    </source>
</evidence>
<accession>A0AAF0FCJ3</accession>
<dbReference type="Pfam" id="PF03007">
    <property type="entry name" value="WS_DGAT_cat"/>
    <property type="match status" value="1"/>
</dbReference>
<dbReference type="GO" id="GO:0019432">
    <property type="term" value="P:triglyceride biosynthetic process"/>
    <property type="evidence" value="ECO:0007669"/>
    <property type="project" value="TreeGrafter"/>
</dbReference>
<feature type="compositionally biased region" description="Basic residues" evidence="9">
    <location>
        <begin position="59"/>
        <end position="74"/>
    </location>
</feature>
<feature type="coiled-coil region" evidence="8">
    <location>
        <begin position="322"/>
        <end position="356"/>
    </location>
</feature>